<evidence type="ECO:0000313" key="2">
    <source>
        <dbReference type="Proteomes" id="UP000732380"/>
    </source>
</evidence>
<dbReference type="EMBL" id="SRQM01000021">
    <property type="protein sequence ID" value="KAG6122367.1"/>
    <property type="molecule type" value="Genomic_DNA"/>
</dbReference>
<reference evidence="1 2" key="1">
    <citation type="journal article" date="2020" name="bioRxiv">
        <title>Whole genome comparisons of ergot fungi reveals the divergence and evolution of species within the genus Claviceps are the result of varying mechanisms driving genome evolution and host range expansion.</title>
        <authorList>
            <person name="Wyka S.A."/>
            <person name="Mondo S.J."/>
            <person name="Liu M."/>
            <person name="Dettman J."/>
            <person name="Nalam V."/>
            <person name="Broders K.D."/>
        </authorList>
    </citation>
    <scope>NUCLEOTIDE SEQUENCE [LARGE SCALE GENOMIC DNA]</scope>
    <source>
        <strain evidence="1 2">LM576</strain>
    </source>
</reference>
<proteinExistence type="predicted"/>
<name>A0A9P7TU80_9HYPO</name>
<evidence type="ECO:0000313" key="1">
    <source>
        <dbReference type="EMBL" id="KAG6122367.1"/>
    </source>
</evidence>
<organism evidence="1 2">
    <name type="scientific">Claviceps humidiphila</name>
    <dbReference type="NCBI Taxonomy" id="1294629"/>
    <lineage>
        <taxon>Eukaryota</taxon>
        <taxon>Fungi</taxon>
        <taxon>Dikarya</taxon>
        <taxon>Ascomycota</taxon>
        <taxon>Pezizomycotina</taxon>
        <taxon>Sordariomycetes</taxon>
        <taxon>Hypocreomycetidae</taxon>
        <taxon>Hypocreales</taxon>
        <taxon>Clavicipitaceae</taxon>
        <taxon>Claviceps</taxon>
    </lineage>
</organism>
<protein>
    <submittedName>
        <fullName evidence="1">Uncharacterized protein</fullName>
    </submittedName>
</protein>
<dbReference type="Proteomes" id="UP000732380">
    <property type="component" value="Unassembled WGS sequence"/>
</dbReference>
<dbReference type="AlphaFoldDB" id="A0A9P7TU80"/>
<keyword evidence="2" id="KW-1185">Reference proteome</keyword>
<sequence length="88" mass="9836">MSPAWAVSGIDALVCRAESRDTTLALSPRSLSIDQYLTQNLRTPPSRHVLIQSMDHSSKLFDPRFVSYASSRVDYKRGPPEAALIPEY</sequence>
<gene>
    <name evidence="1" type="ORF">E4U13_002525</name>
</gene>
<comment type="caution">
    <text evidence="1">The sequence shown here is derived from an EMBL/GenBank/DDBJ whole genome shotgun (WGS) entry which is preliminary data.</text>
</comment>
<accession>A0A9P7TU80</accession>